<feature type="transmembrane region" description="Helical" evidence="1">
    <location>
        <begin position="12"/>
        <end position="33"/>
    </location>
</feature>
<feature type="transmembrane region" description="Helical" evidence="1">
    <location>
        <begin position="120"/>
        <end position="147"/>
    </location>
</feature>
<feature type="transmembrane region" description="Helical" evidence="1">
    <location>
        <begin position="39"/>
        <end position="57"/>
    </location>
</feature>
<dbReference type="AlphaFoldDB" id="A0A133Y7L2"/>
<feature type="transmembrane region" description="Helical" evidence="1">
    <location>
        <begin position="89"/>
        <end position="108"/>
    </location>
</feature>
<keyword evidence="1" id="KW-0812">Transmembrane</keyword>
<dbReference type="Gene3D" id="1.10.1760.20">
    <property type="match status" value="1"/>
</dbReference>
<evidence type="ECO:0000256" key="1">
    <source>
        <dbReference type="SAM" id="Phobius"/>
    </source>
</evidence>
<accession>A0A133Y7L2</accession>
<name>A0A133Y7L2_9FIRM</name>
<protein>
    <submittedName>
        <fullName evidence="2">Putative proton-coupled thiamine transporter YuaJ</fullName>
    </submittedName>
</protein>
<keyword evidence="1" id="KW-0472">Membrane</keyword>
<dbReference type="GO" id="GO:0005886">
    <property type="term" value="C:plasma membrane"/>
    <property type="evidence" value="ECO:0007669"/>
    <property type="project" value="InterPro"/>
</dbReference>
<sequence length="192" mass="21253">MPEQEQKSVKRFDIATIAEAGIMLALAVVLNAITFYEMPNGGSISLFGYLPLFIFAIRHGFSKGILLGAIYGLIDFIMKPFFVNVAQFLIDYILAYGSLGIAGLAYSFNKKMPKLNDMRINPANVAFCLLAGLVRIAFAVISGIAFYAEGKPFWPAFDFSFAYNFPYGIVNTLLAILGVIILQPVLKRFIRK</sequence>
<dbReference type="STRING" id="1497955.HMPREF1872_01209"/>
<comment type="caution">
    <text evidence="2">The sequence shown here is derived from an EMBL/GenBank/DDBJ whole genome shotgun (WGS) entry which is preliminary data.</text>
</comment>
<dbReference type="InterPro" id="IPR012651">
    <property type="entry name" value="Thia_Transptr_ThiT"/>
</dbReference>
<dbReference type="OrthoDB" id="9795813at2"/>
<dbReference type="EMBL" id="LSCV01000042">
    <property type="protein sequence ID" value="KXB39178.1"/>
    <property type="molecule type" value="Genomic_DNA"/>
</dbReference>
<feature type="transmembrane region" description="Helical" evidence="1">
    <location>
        <begin position="167"/>
        <end position="186"/>
    </location>
</feature>
<feature type="transmembrane region" description="Helical" evidence="1">
    <location>
        <begin position="64"/>
        <end position="83"/>
    </location>
</feature>
<reference evidence="3" key="1">
    <citation type="submission" date="2016-01" db="EMBL/GenBank/DDBJ databases">
        <authorList>
            <person name="Mitreva M."/>
            <person name="Pepin K.H."/>
            <person name="Mihindukulasuriya K.A."/>
            <person name="Fulton R."/>
            <person name="Fronick C."/>
            <person name="O'Laughlin M."/>
            <person name="Miner T."/>
            <person name="Herter B."/>
            <person name="Rosa B.A."/>
            <person name="Cordes M."/>
            <person name="Tomlinson C."/>
            <person name="Wollam A."/>
            <person name="Palsikar V.B."/>
            <person name="Mardis E.R."/>
            <person name="Wilson R.K."/>
        </authorList>
    </citation>
    <scope>NUCLEOTIDE SEQUENCE [LARGE SCALE GENOMIC DNA]</scope>
    <source>
        <strain evidence="3">KA00274</strain>
    </source>
</reference>
<dbReference type="Pfam" id="PF09515">
    <property type="entry name" value="Thia_YuaJ"/>
    <property type="match status" value="1"/>
</dbReference>
<dbReference type="GO" id="GO:0015234">
    <property type="term" value="F:thiamine transmembrane transporter activity"/>
    <property type="evidence" value="ECO:0007669"/>
    <property type="project" value="InterPro"/>
</dbReference>
<keyword evidence="3" id="KW-1185">Reference proteome</keyword>
<dbReference type="RefSeq" id="WP_066714760.1">
    <property type="nucleotide sequence ID" value="NZ_CP118869.1"/>
</dbReference>
<keyword evidence="1" id="KW-1133">Transmembrane helix</keyword>
<evidence type="ECO:0000313" key="2">
    <source>
        <dbReference type="EMBL" id="KXB39178.1"/>
    </source>
</evidence>
<proteinExistence type="predicted"/>
<organism evidence="2 3">
    <name type="scientific">Amygdalobacter nucleatus</name>
    <dbReference type="NCBI Taxonomy" id="3029274"/>
    <lineage>
        <taxon>Bacteria</taxon>
        <taxon>Bacillati</taxon>
        <taxon>Bacillota</taxon>
        <taxon>Clostridia</taxon>
        <taxon>Eubacteriales</taxon>
        <taxon>Oscillospiraceae</taxon>
        <taxon>Amygdalobacter</taxon>
    </lineage>
</organism>
<dbReference type="Proteomes" id="UP000070080">
    <property type="component" value="Unassembled WGS sequence"/>
</dbReference>
<evidence type="ECO:0000313" key="3">
    <source>
        <dbReference type="Proteomes" id="UP000070080"/>
    </source>
</evidence>
<gene>
    <name evidence="2" type="ORF">HMPREF1872_01209</name>
</gene>